<gene>
    <name evidence="2" type="ORF">FNK824_LOCUS4753</name>
    <name evidence="1" type="ORF">OTI717_LOCUS5243</name>
</gene>
<organism evidence="2 3">
    <name type="scientific">Rotaria sordida</name>
    <dbReference type="NCBI Taxonomy" id="392033"/>
    <lineage>
        <taxon>Eukaryota</taxon>
        <taxon>Metazoa</taxon>
        <taxon>Spiralia</taxon>
        <taxon>Gnathifera</taxon>
        <taxon>Rotifera</taxon>
        <taxon>Eurotatoria</taxon>
        <taxon>Bdelloidea</taxon>
        <taxon>Philodinida</taxon>
        <taxon>Philodinidae</taxon>
        <taxon>Rotaria</taxon>
    </lineage>
</organism>
<protein>
    <submittedName>
        <fullName evidence="2">Uncharacterized protein</fullName>
    </submittedName>
</protein>
<dbReference type="Proteomes" id="UP000663823">
    <property type="component" value="Unassembled WGS sequence"/>
</dbReference>
<dbReference type="AlphaFoldDB" id="A0A818PQS0"/>
<sequence length="273" mass="32030">MDTLYDDLMSLCSLDDTFYYKDIRLYSVKYRIFNYRLCSYATFQSRTAALNCRGTMFNMTNPKNVQLVSLPLEKFFNYEEGFGQKQYHERGRLGDKMEKMDGTLISTFLHGTASKELRLKSKQSLTSKQVVEAMQLLVVILPNENTSKKILNVSYYAPAMKYLLDGHMWTKYIHHLDYSSEYGTVKLHNILIGEICLIHHPIFIIPLQHNVMITQNNHLIIHTNEIEINIIVNQQENYLNNRHIYFIVDSHKQNDYSNILVRPIESTNHFVLC</sequence>
<accession>A0A818PQS0</accession>
<dbReference type="EMBL" id="CAJOBE010000355">
    <property type="protein sequence ID" value="CAF3627749.1"/>
    <property type="molecule type" value="Genomic_DNA"/>
</dbReference>
<name>A0A818PQS0_9BILA</name>
<evidence type="ECO:0000313" key="1">
    <source>
        <dbReference type="EMBL" id="CAF3569740.1"/>
    </source>
</evidence>
<dbReference type="Proteomes" id="UP000663874">
    <property type="component" value="Unassembled WGS sequence"/>
</dbReference>
<dbReference type="EMBL" id="CAJOAX010000336">
    <property type="protein sequence ID" value="CAF3569740.1"/>
    <property type="molecule type" value="Genomic_DNA"/>
</dbReference>
<evidence type="ECO:0000313" key="2">
    <source>
        <dbReference type="EMBL" id="CAF3627749.1"/>
    </source>
</evidence>
<proteinExistence type="predicted"/>
<reference evidence="2" key="1">
    <citation type="submission" date="2021-02" db="EMBL/GenBank/DDBJ databases">
        <authorList>
            <person name="Nowell W R."/>
        </authorList>
    </citation>
    <scope>NUCLEOTIDE SEQUENCE</scope>
</reference>
<evidence type="ECO:0000313" key="3">
    <source>
        <dbReference type="Proteomes" id="UP000663874"/>
    </source>
</evidence>
<comment type="caution">
    <text evidence="2">The sequence shown here is derived from an EMBL/GenBank/DDBJ whole genome shotgun (WGS) entry which is preliminary data.</text>
</comment>